<dbReference type="InterPro" id="IPR051531">
    <property type="entry name" value="N-acetyltransferase"/>
</dbReference>
<evidence type="ECO:0000259" key="4">
    <source>
        <dbReference type="PROSITE" id="PS51186"/>
    </source>
</evidence>
<protein>
    <submittedName>
        <fullName evidence="5">RimJ/RimL family protein N-acetyltransferase</fullName>
    </submittedName>
</protein>
<evidence type="ECO:0000313" key="6">
    <source>
        <dbReference type="Proteomes" id="UP000266506"/>
    </source>
</evidence>
<accession>A0A397R3F1</accession>
<keyword evidence="6" id="KW-1185">Reference proteome</keyword>
<proteinExistence type="inferred from homology"/>
<name>A0A397R3F1_9MOLU</name>
<evidence type="ECO:0000256" key="2">
    <source>
        <dbReference type="ARBA" id="ARBA00023315"/>
    </source>
</evidence>
<dbReference type="OrthoDB" id="9801656at2"/>
<dbReference type="EMBL" id="QXEV01000028">
    <property type="protein sequence ID" value="RIA64941.1"/>
    <property type="molecule type" value="Genomic_DNA"/>
</dbReference>
<gene>
    <name evidence="5" type="ORF">EI71_01721</name>
</gene>
<dbReference type="Pfam" id="PF13302">
    <property type="entry name" value="Acetyltransf_3"/>
    <property type="match status" value="1"/>
</dbReference>
<dbReference type="InParanoid" id="A0A397R3F1"/>
<dbReference type="PANTHER" id="PTHR43792">
    <property type="entry name" value="GNAT FAMILY, PUTATIVE (AFU_ORTHOLOGUE AFUA_3G00765)-RELATED-RELATED"/>
    <property type="match status" value="1"/>
</dbReference>
<dbReference type="SUPFAM" id="SSF55729">
    <property type="entry name" value="Acyl-CoA N-acyltransferases (Nat)"/>
    <property type="match status" value="1"/>
</dbReference>
<keyword evidence="1 5" id="KW-0808">Transferase</keyword>
<dbReference type="Gene3D" id="3.40.630.30">
    <property type="match status" value="1"/>
</dbReference>
<sequence length="305" mass="35718">MEDKALTYIRGLLNIKDDVIPKFDLSDMESPNYKDTIENINLILDENDPNAVKYLWNHIIIPFDYKVDLDFTEDAKGFIESYLYKREEWLKNSSLYYHNDLSLNILRNINPPMEGENVILRVGTNLDEDLYYKHLIEDGDFLFYTMIPLESSNPKNVALNLYHPYSFIVENKKTKEALGLVALRPLRKDQNFQSPLEAAALSYYIYKEHRNKGYAKEAVALLMDAYFNERLVALTTKDYKYEMEANYNKAISISLDCSEKNYASIALAKSLGFKEEAILHNTWYFGDEYSNGIFFFLDRDSYFKL</sequence>
<evidence type="ECO:0000256" key="1">
    <source>
        <dbReference type="ARBA" id="ARBA00022679"/>
    </source>
</evidence>
<dbReference type="RefSeq" id="WP_119016801.1">
    <property type="nucleotide sequence ID" value="NZ_QXEV01000028.1"/>
</dbReference>
<dbReference type="AlphaFoldDB" id="A0A397R3F1"/>
<dbReference type="GO" id="GO:0016747">
    <property type="term" value="F:acyltransferase activity, transferring groups other than amino-acyl groups"/>
    <property type="evidence" value="ECO:0007669"/>
    <property type="project" value="InterPro"/>
</dbReference>
<dbReference type="InterPro" id="IPR000182">
    <property type="entry name" value="GNAT_dom"/>
</dbReference>
<keyword evidence="2" id="KW-0012">Acyltransferase</keyword>
<dbReference type="PANTHER" id="PTHR43792:SF8">
    <property type="entry name" value="[RIBOSOMAL PROTEIN US5]-ALANINE N-ACETYLTRANSFERASE"/>
    <property type="match status" value="1"/>
</dbReference>
<organism evidence="5 6">
    <name type="scientific">Anaeroplasma bactoclasticum</name>
    <dbReference type="NCBI Taxonomy" id="2088"/>
    <lineage>
        <taxon>Bacteria</taxon>
        <taxon>Bacillati</taxon>
        <taxon>Mycoplasmatota</taxon>
        <taxon>Mollicutes</taxon>
        <taxon>Anaeroplasmatales</taxon>
        <taxon>Anaeroplasmataceae</taxon>
        <taxon>Anaeroplasma</taxon>
    </lineage>
</organism>
<feature type="domain" description="N-acetyltransferase" evidence="4">
    <location>
        <begin position="118"/>
        <end position="300"/>
    </location>
</feature>
<evidence type="ECO:0000256" key="3">
    <source>
        <dbReference type="ARBA" id="ARBA00038502"/>
    </source>
</evidence>
<comment type="caution">
    <text evidence="5">The sequence shown here is derived from an EMBL/GenBank/DDBJ whole genome shotgun (WGS) entry which is preliminary data.</text>
</comment>
<dbReference type="InterPro" id="IPR016181">
    <property type="entry name" value="Acyl_CoA_acyltransferase"/>
</dbReference>
<reference evidence="5 6" key="1">
    <citation type="submission" date="2018-08" db="EMBL/GenBank/DDBJ databases">
        <title>Genomic Encyclopedia of Archaeal and Bacterial Type Strains, Phase II (KMG-II): from individual species to whole genera.</title>
        <authorList>
            <person name="Goeker M."/>
        </authorList>
    </citation>
    <scope>NUCLEOTIDE SEQUENCE [LARGE SCALE GENOMIC DNA]</scope>
    <source>
        <strain evidence="5 6">ATCC 27112</strain>
    </source>
</reference>
<dbReference type="Proteomes" id="UP000266506">
    <property type="component" value="Unassembled WGS sequence"/>
</dbReference>
<comment type="similarity">
    <text evidence="3">Belongs to the acetyltransferase family. RimJ subfamily.</text>
</comment>
<evidence type="ECO:0000313" key="5">
    <source>
        <dbReference type="EMBL" id="RIA64941.1"/>
    </source>
</evidence>
<dbReference type="PROSITE" id="PS51186">
    <property type="entry name" value="GNAT"/>
    <property type="match status" value="1"/>
</dbReference>